<dbReference type="GeneID" id="11504523"/>
<accession>G8ZYJ0</accession>
<dbReference type="AlphaFoldDB" id="G8ZYJ0"/>
<evidence type="ECO:0000256" key="1">
    <source>
        <dbReference type="SAM" id="MobiDB-lite"/>
    </source>
</evidence>
<dbReference type="InParanoid" id="G8ZYJ0"/>
<gene>
    <name evidence="2" type="primary">TDEL0G00980</name>
    <name evidence="2" type="ORF">TDEL_0G00980</name>
</gene>
<name>G8ZYJ0_TORDE</name>
<protein>
    <submittedName>
        <fullName evidence="2">Uncharacterized protein</fullName>
    </submittedName>
</protein>
<evidence type="ECO:0000313" key="2">
    <source>
        <dbReference type="EMBL" id="CCE93465.1"/>
    </source>
</evidence>
<feature type="compositionally biased region" description="Polar residues" evidence="1">
    <location>
        <begin position="268"/>
        <end position="279"/>
    </location>
</feature>
<dbReference type="Proteomes" id="UP000005627">
    <property type="component" value="Chromosome 7"/>
</dbReference>
<dbReference type="OrthoDB" id="4092240at2759"/>
<proteinExistence type="predicted"/>
<feature type="compositionally biased region" description="Basic and acidic residues" evidence="1">
    <location>
        <begin position="205"/>
        <end position="215"/>
    </location>
</feature>
<evidence type="ECO:0000313" key="3">
    <source>
        <dbReference type="Proteomes" id="UP000005627"/>
    </source>
</evidence>
<dbReference type="HOGENOM" id="CLU_998140_0_0_1"/>
<sequence length="279" mass="32172">MDSFSDRLLRKREALLSSNDRLSRKNGVQKEVPRKSESNGLVSVVHYWLRFLLRRGFTFQQILKESGVSRAFLEQTYQELSLNIPEERAPNDDEQKRIDKCTGSLENNNGKPKNIEADIRQFMFRTILEVNKITASLRNPEIAEQLKDEKTRQVISKYGQHINRSLQGLFQKIEDASNSSPTQLQRVKRERADKLPEYLDRKIDNEKNQAKDKIEVSPPRALATSKSSQKVCIQHPIQSMRTTNNLAARTGLRPVQTTKQPPAKLFTPYQSLIPNNSKR</sequence>
<reference evidence="2 3" key="1">
    <citation type="journal article" date="2011" name="Proc. Natl. Acad. Sci. U.S.A.">
        <title>Evolutionary erosion of yeast sex chromosomes by mating-type switching accidents.</title>
        <authorList>
            <person name="Gordon J.L."/>
            <person name="Armisen D."/>
            <person name="Proux-Wera E."/>
            <person name="Oheigeartaigh S.S."/>
            <person name="Byrne K.P."/>
            <person name="Wolfe K.H."/>
        </authorList>
    </citation>
    <scope>NUCLEOTIDE SEQUENCE [LARGE SCALE GENOMIC DNA]</scope>
    <source>
        <strain evidence="3">ATCC 10662 / CBS 1146 / NBRC 0425 / NCYC 2629 / NRRL Y-866</strain>
    </source>
</reference>
<organism evidence="2 3">
    <name type="scientific">Torulaspora delbrueckii</name>
    <name type="common">Yeast</name>
    <name type="synonym">Candida colliculosa</name>
    <dbReference type="NCBI Taxonomy" id="4950"/>
    <lineage>
        <taxon>Eukaryota</taxon>
        <taxon>Fungi</taxon>
        <taxon>Dikarya</taxon>
        <taxon>Ascomycota</taxon>
        <taxon>Saccharomycotina</taxon>
        <taxon>Saccharomycetes</taxon>
        <taxon>Saccharomycetales</taxon>
        <taxon>Saccharomycetaceae</taxon>
        <taxon>Torulaspora</taxon>
    </lineage>
</organism>
<dbReference type="RefSeq" id="XP_003682676.1">
    <property type="nucleotide sequence ID" value="XM_003682628.1"/>
</dbReference>
<keyword evidence="3" id="KW-1185">Reference proteome</keyword>
<dbReference type="KEGG" id="tdl:TDEL_0G00980"/>
<feature type="region of interest" description="Disordered" evidence="1">
    <location>
        <begin position="254"/>
        <end position="279"/>
    </location>
</feature>
<dbReference type="EMBL" id="HE616748">
    <property type="protein sequence ID" value="CCE93465.1"/>
    <property type="molecule type" value="Genomic_DNA"/>
</dbReference>
<feature type="region of interest" description="Disordered" evidence="1">
    <location>
        <begin position="205"/>
        <end position="229"/>
    </location>
</feature>
<dbReference type="eggNOG" id="ENOG502T00Y">
    <property type="taxonomic scope" value="Eukaryota"/>
</dbReference>